<sequence length="272" mass="30958">MVAKAFLSLTEYPAFRRMIWKPVYEGLARYFKIHDWHFMNYGYTPGGEHLALTLQPKDEINRYPIQLYHFLAQKTPIKDKHVLEVGSGRGGGASYISRYLGPARITGMDIAKNAVRLARQHHQESNLEFRQGNAEKLPFDNDSFDVVINVESSHAYGSVPRFLAEVKRVLKPGGVFLCTDLRGPEGMEKLKGQLEGSGLQMISEENITTNVIDAIEKEDHIKQERIKQHIAGWMRPAFNQFAGTKGSRIHKDLQSNALIYYSFVLHKNEQVA</sequence>
<keyword evidence="1 3" id="KW-0808">Transferase</keyword>
<dbReference type="GO" id="GO:0032259">
    <property type="term" value="P:methylation"/>
    <property type="evidence" value="ECO:0007669"/>
    <property type="project" value="UniProtKB-KW"/>
</dbReference>
<evidence type="ECO:0000313" key="3">
    <source>
        <dbReference type="EMBL" id="AXY72581.1"/>
    </source>
</evidence>
<keyword evidence="4" id="KW-1185">Reference proteome</keyword>
<dbReference type="PANTHER" id="PTHR44068:SF11">
    <property type="entry name" value="GERANYL DIPHOSPHATE 2-C-METHYLTRANSFERASE"/>
    <property type="match status" value="1"/>
</dbReference>
<keyword evidence="3" id="KW-0489">Methyltransferase</keyword>
<dbReference type="InterPro" id="IPR050447">
    <property type="entry name" value="Erg6_SMT_methyltransf"/>
</dbReference>
<dbReference type="RefSeq" id="WP_119048419.1">
    <property type="nucleotide sequence ID" value="NZ_CP032157.1"/>
</dbReference>
<dbReference type="GO" id="GO:0008757">
    <property type="term" value="F:S-adenosylmethionine-dependent methyltransferase activity"/>
    <property type="evidence" value="ECO:0007669"/>
    <property type="project" value="InterPro"/>
</dbReference>
<evidence type="ECO:0000256" key="1">
    <source>
        <dbReference type="ARBA" id="ARBA00022679"/>
    </source>
</evidence>
<protein>
    <submittedName>
        <fullName evidence="3">Class I SAM-dependent methyltransferase</fullName>
    </submittedName>
</protein>
<proteinExistence type="predicted"/>
<dbReference type="Gene3D" id="3.40.50.150">
    <property type="entry name" value="Vaccinia Virus protein VP39"/>
    <property type="match status" value="1"/>
</dbReference>
<dbReference type="PANTHER" id="PTHR44068">
    <property type="entry name" value="ZGC:194242"/>
    <property type="match status" value="1"/>
</dbReference>
<dbReference type="KEGG" id="pseg:D3H65_00690"/>
<dbReference type="SUPFAM" id="SSF53335">
    <property type="entry name" value="S-adenosyl-L-methionine-dependent methyltransferases"/>
    <property type="match status" value="1"/>
</dbReference>
<evidence type="ECO:0000259" key="2">
    <source>
        <dbReference type="Pfam" id="PF08241"/>
    </source>
</evidence>
<dbReference type="AlphaFoldDB" id="A0A3B7MPK6"/>
<dbReference type="InterPro" id="IPR013216">
    <property type="entry name" value="Methyltransf_11"/>
</dbReference>
<feature type="domain" description="Methyltransferase type 11" evidence="2">
    <location>
        <begin position="83"/>
        <end position="178"/>
    </location>
</feature>
<gene>
    <name evidence="3" type="ORF">D3H65_00690</name>
</gene>
<dbReference type="InterPro" id="IPR029063">
    <property type="entry name" value="SAM-dependent_MTases_sf"/>
</dbReference>
<name>A0A3B7MPK6_9BACT</name>
<accession>A0A3B7MPK6</accession>
<dbReference type="OrthoDB" id="9770553at2"/>
<dbReference type="CDD" id="cd02440">
    <property type="entry name" value="AdoMet_MTases"/>
    <property type="match status" value="1"/>
</dbReference>
<reference evidence="3 4" key="1">
    <citation type="submission" date="2018-09" db="EMBL/GenBank/DDBJ databases">
        <title>Genome sequencing of strain 6GH32-13.</title>
        <authorList>
            <person name="Weon H.-Y."/>
            <person name="Heo J."/>
            <person name="Kwon S.-W."/>
        </authorList>
    </citation>
    <scope>NUCLEOTIDE SEQUENCE [LARGE SCALE GENOMIC DNA]</scope>
    <source>
        <strain evidence="3 4">5GH32-13</strain>
    </source>
</reference>
<dbReference type="Pfam" id="PF08241">
    <property type="entry name" value="Methyltransf_11"/>
    <property type="match status" value="1"/>
</dbReference>
<dbReference type="EMBL" id="CP032157">
    <property type="protein sequence ID" value="AXY72581.1"/>
    <property type="molecule type" value="Genomic_DNA"/>
</dbReference>
<organism evidence="3 4">
    <name type="scientific">Paraflavitalea soli</name>
    <dbReference type="NCBI Taxonomy" id="2315862"/>
    <lineage>
        <taxon>Bacteria</taxon>
        <taxon>Pseudomonadati</taxon>
        <taxon>Bacteroidota</taxon>
        <taxon>Chitinophagia</taxon>
        <taxon>Chitinophagales</taxon>
        <taxon>Chitinophagaceae</taxon>
        <taxon>Paraflavitalea</taxon>
    </lineage>
</organism>
<dbReference type="Proteomes" id="UP000263900">
    <property type="component" value="Chromosome"/>
</dbReference>
<evidence type="ECO:0000313" key="4">
    <source>
        <dbReference type="Proteomes" id="UP000263900"/>
    </source>
</evidence>